<organism evidence="1 2">
    <name type="scientific">Piscinibacter gummiphilus</name>
    <dbReference type="NCBI Taxonomy" id="946333"/>
    <lineage>
        <taxon>Bacteria</taxon>
        <taxon>Pseudomonadati</taxon>
        <taxon>Pseudomonadota</taxon>
        <taxon>Betaproteobacteria</taxon>
        <taxon>Burkholderiales</taxon>
        <taxon>Sphaerotilaceae</taxon>
        <taxon>Piscinibacter</taxon>
    </lineage>
</organism>
<name>A0ABZ0D4L4_9BURK</name>
<protein>
    <submittedName>
        <fullName evidence="1">Uncharacterized protein</fullName>
    </submittedName>
</protein>
<proteinExistence type="predicted"/>
<evidence type="ECO:0000313" key="2">
    <source>
        <dbReference type="Proteomes" id="UP001303946"/>
    </source>
</evidence>
<dbReference type="Proteomes" id="UP001303946">
    <property type="component" value="Chromosome"/>
</dbReference>
<dbReference type="EMBL" id="CP136336">
    <property type="protein sequence ID" value="WOB09988.1"/>
    <property type="molecule type" value="Genomic_DNA"/>
</dbReference>
<sequence length="106" mass="11746">MNAVTRTLPESFRVLLTLAQLLERMERKLVPMAADQYRSVVDHLSKELAEVPPGDDLDFMLKTFPATAELYENLQYAHAGLCRSSLDASLAAELKAKDALKRLAAA</sequence>
<dbReference type="RefSeq" id="WP_316702875.1">
    <property type="nucleotide sequence ID" value="NZ_CP136336.1"/>
</dbReference>
<evidence type="ECO:0000313" key="1">
    <source>
        <dbReference type="EMBL" id="WOB09988.1"/>
    </source>
</evidence>
<reference evidence="1 2" key="1">
    <citation type="submission" date="2023-10" db="EMBL/GenBank/DDBJ databases">
        <title>Bacteria for the degradation of biodegradable plastic PBAT(Polybutylene adipate terephthalate).</title>
        <authorList>
            <person name="Weon H.-Y."/>
            <person name="Yeon J."/>
        </authorList>
    </citation>
    <scope>NUCLEOTIDE SEQUENCE [LARGE SCALE GENOMIC DNA]</scope>
    <source>
        <strain evidence="1 2">SBD 7-3</strain>
    </source>
</reference>
<gene>
    <name evidence="1" type="ORF">RXV79_07950</name>
</gene>
<accession>A0ABZ0D4L4</accession>
<keyword evidence="2" id="KW-1185">Reference proteome</keyword>